<gene>
    <name evidence="9" type="ORF">SAMN04488242_0299</name>
</gene>
<comment type="similarity">
    <text evidence="2">Belongs to the EccE family.</text>
</comment>
<dbReference type="STRING" id="686624.SAMN04488242_0299"/>
<dbReference type="RefSeq" id="WP_093248293.1">
    <property type="nucleotide sequence ID" value="NZ_FNGP01000001.1"/>
</dbReference>
<comment type="subcellular location">
    <subcellularLocation>
        <location evidence="1">Cell membrane</location>
    </subcellularLocation>
</comment>
<dbReference type="EMBL" id="FNGP01000001">
    <property type="protein sequence ID" value="SDL12087.1"/>
    <property type="molecule type" value="Genomic_DNA"/>
</dbReference>
<reference evidence="9 10" key="1">
    <citation type="submission" date="2016-10" db="EMBL/GenBank/DDBJ databases">
        <authorList>
            <person name="de Groot N.N."/>
        </authorList>
    </citation>
    <scope>NUCLEOTIDE SEQUENCE [LARGE SCALE GENOMIC DNA]</scope>
    <source>
        <strain evidence="9 10">CGMCC 1.9159</strain>
    </source>
</reference>
<sequence>MLRSAPPARAQLPLRARSTRHIPVVVFWQVALAAALALAMLGRPWSYALAAGLVLLGILLTVPVNGRTLPRTLWHRYAFGRRRRAFVAEADQPEDLVPLAQWLPDLEVTQIKDAHDGEIGVVADGRSWTGILELTSDLQLFSDRGNRLDLAELATLTRQDDVTFAGIQVVTLTVGAPTRAMLPASSPAADAYREILGDELPPPAVRRTWLALRLDPNLCLEAVGRRGLGESGVFATLRFGLHRAQATLKRRGVQTEPLDPLQIAEALALTSGAGPEPREERSREEWEMWWCDGLVHESRAVRSFGKDPSAGYQLLLDAVATAPAMMAVTSYTVAPGEPAQGALRLVTSSREQALEADEAVQTLVGSALRLGPLGGAQVPGLLATVPLGRRADS</sequence>
<keyword evidence="4 7" id="KW-0812">Transmembrane</keyword>
<dbReference type="AlphaFoldDB" id="A0A1G9HGS4"/>
<dbReference type="Pfam" id="PF11203">
    <property type="entry name" value="EccE"/>
    <property type="match status" value="1"/>
</dbReference>
<accession>A0A1G9HGS4</accession>
<evidence type="ECO:0000256" key="5">
    <source>
        <dbReference type="ARBA" id="ARBA00022989"/>
    </source>
</evidence>
<evidence type="ECO:0000259" key="8">
    <source>
        <dbReference type="Pfam" id="PF11203"/>
    </source>
</evidence>
<dbReference type="Proteomes" id="UP000199475">
    <property type="component" value="Unassembled WGS sequence"/>
</dbReference>
<evidence type="ECO:0000256" key="2">
    <source>
        <dbReference type="ARBA" id="ARBA00007759"/>
    </source>
</evidence>
<evidence type="ECO:0000256" key="3">
    <source>
        <dbReference type="ARBA" id="ARBA00022475"/>
    </source>
</evidence>
<proteinExistence type="inferred from homology"/>
<keyword evidence="6 7" id="KW-0472">Membrane</keyword>
<feature type="domain" description="Type VII secretion system protein EccE" evidence="8">
    <location>
        <begin position="203"/>
        <end position="298"/>
    </location>
</feature>
<dbReference type="GO" id="GO:0005886">
    <property type="term" value="C:plasma membrane"/>
    <property type="evidence" value="ECO:0007669"/>
    <property type="project" value="UniProtKB-SubCell"/>
</dbReference>
<dbReference type="InterPro" id="IPR021368">
    <property type="entry name" value="T7SS_EccE"/>
</dbReference>
<keyword evidence="3" id="KW-1003">Cell membrane</keyword>
<organism evidence="9 10">
    <name type="scientific">Tessaracoccus oleiagri</name>
    <dbReference type="NCBI Taxonomy" id="686624"/>
    <lineage>
        <taxon>Bacteria</taxon>
        <taxon>Bacillati</taxon>
        <taxon>Actinomycetota</taxon>
        <taxon>Actinomycetes</taxon>
        <taxon>Propionibacteriales</taxon>
        <taxon>Propionibacteriaceae</taxon>
        <taxon>Tessaracoccus</taxon>
    </lineage>
</organism>
<dbReference type="NCBIfam" id="TIGR03923">
    <property type="entry name" value="T7SS_EccE"/>
    <property type="match status" value="1"/>
</dbReference>
<evidence type="ECO:0000256" key="7">
    <source>
        <dbReference type="SAM" id="Phobius"/>
    </source>
</evidence>
<keyword evidence="5 7" id="KW-1133">Transmembrane helix</keyword>
<feature type="transmembrane region" description="Helical" evidence="7">
    <location>
        <begin position="47"/>
        <end position="66"/>
    </location>
</feature>
<keyword evidence="10" id="KW-1185">Reference proteome</keyword>
<dbReference type="OrthoDB" id="3813742at2"/>
<evidence type="ECO:0000256" key="1">
    <source>
        <dbReference type="ARBA" id="ARBA00004236"/>
    </source>
</evidence>
<name>A0A1G9HGS4_9ACTN</name>
<dbReference type="InterPro" id="IPR050051">
    <property type="entry name" value="EccE_dom"/>
</dbReference>
<evidence type="ECO:0000256" key="4">
    <source>
        <dbReference type="ARBA" id="ARBA00022692"/>
    </source>
</evidence>
<protein>
    <submittedName>
        <fullName evidence="9">Type VII secretion protein EccE</fullName>
    </submittedName>
</protein>
<evidence type="ECO:0000313" key="9">
    <source>
        <dbReference type="EMBL" id="SDL12087.1"/>
    </source>
</evidence>
<evidence type="ECO:0000256" key="6">
    <source>
        <dbReference type="ARBA" id="ARBA00023136"/>
    </source>
</evidence>
<evidence type="ECO:0000313" key="10">
    <source>
        <dbReference type="Proteomes" id="UP000199475"/>
    </source>
</evidence>
<feature type="transmembrane region" description="Helical" evidence="7">
    <location>
        <begin position="21"/>
        <end position="41"/>
    </location>
</feature>